<evidence type="ECO:0000259" key="16">
    <source>
        <dbReference type="PROSITE" id="PS50174"/>
    </source>
</evidence>
<evidence type="ECO:0000256" key="13">
    <source>
        <dbReference type="SAM" id="Coils"/>
    </source>
</evidence>
<dbReference type="PANTHER" id="PTHR46297">
    <property type="entry name" value="ZINC FINGER CCCH-TYPE WITH G PATCH DOMAIN-CONTAINING PROTEIN"/>
    <property type="match status" value="1"/>
</dbReference>
<protein>
    <recommendedName>
        <fullName evidence="3">Zinc finger CCCH-type with G patch domain-containing protein</fullName>
    </recommendedName>
</protein>
<dbReference type="AlphaFoldDB" id="A0A9P0FVI0"/>
<evidence type="ECO:0000313" key="18">
    <source>
        <dbReference type="Proteomes" id="UP001154114"/>
    </source>
</evidence>
<reference evidence="17" key="1">
    <citation type="submission" date="2021-12" db="EMBL/GenBank/DDBJ databases">
        <authorList>
            <person name="King R."/>
        </authorList>
    </citation>
    <scope>NUCLEOTIDE SEQUENCE</scope>
</reference>
<dbReference type="GO" id="GO:0005634">
    <property type="term" value="C:nucleus"/>
    <property type="evidence" value="ECO:0007669"/>
    <property type="project" value="UniProtKB-SubCell"/>
</dbReference>
<dbReference type="GO" id="GO:0000978">
    <property type="term" value="F:RNA polymerase II cis-regulatory region sequence-specific DNA binding"/>
    <property type="evidence" value="ECO:0007669"/>
    <property type="project" value="TreeGrafter"/>
</dbReference>
<feature type="compositionally biased region" description="Acidic residues" evidence="14">
    <location>
        <begin position="293"/>
        <end position="309"/>
    </location>
</feature>
<evidence type="ECO:0000313" key="17">
    <source>
        <dbReference type="EMBL" id="CAH0600583.1"/>
    </source>
</evidence>
<comment type="function">
    <text evidence="1">Transcription repressor.</text>
</comment>
<keyword evidence="5 12" id="KW-0479">Metal-binding</keyword>
<keyword evidence="4" id="KW-0678">Repressor</keyword>
<evidence type="ECO:0000259" key="15">
    <source>
        <dbReference type="PROSITE" id="PS50103"/>
    </source>
</evidence>
<dbReference type="InterPro" id="IPR000571">
    <property type="entry name" value="Znf_CCCH"/>
</dbReference>
<dbReference type="Gene3D" id="2.30.30.1190">
    <property type="match status" value="1"/>
</dbReference>
<comment type="subcellular location">
    <subcellularLocation>
        <location evidence="2">Nucleus</location>
    </subcellularLocation>
</comment>
<keyword evidence="18" id="KW-1185">Reference proteome</keyword>
<keyword evidence="9" id="KW-0238">DNA-binding</keyword>
<dbReference type="PROSITE" id="PS50174">
    <property type="entry name" value="G_PATCH"/>
    <property type="match status" value="1"/>
</dbReference>
<feature type="region of interest" description="Disordered" evidence="14">
    <location>
        <begin position="288"/>
        <end position="314"/>
    </location>
</feature>
<dbReference type="PROSITE" id="PS50103">
    <property type="entry name" value="ZF_C3H1"/>
    <property type="match status" value="1"/>
</dbReference>
<evidence type="ECO:0000256" key="8">
    <source>
        <dbReference type="ARBA" id="ARBA00023015"/>
    </source>
</evidence>
<keyword evidence="8" id="KW-0805">Transcription regulation</keyword>
<dbReference type="OrthoDB" id="5842926at2759"/>
<keyword evidence="13" id="KW-0175">Coiled coil</keyword>
<evidence type="ECO:0000256" key="12">
    <source>
        <dbReference type="PROSITE-ProRule" id="PRU00723"/>
    </source>
</evidence>
<evidence type="ECO:0000256" key="4">
    <source>
        <dbReference type="ARBA" id="ARBA00022491"/>
    </source>
</evidence>
<dbReference type="Pfam" id="PF01585">
    <property type="entry name" value="G-patch"/>
    <property type="match status" value="1"/>
</dbReference>
<feature type="region of interest" description="Disordered" evidence="14">
    <location>
        <begin position="90"/>
        <end position="112"/>
    </location>
</feature>
<evidence type="ECO:0000256" key="2">
    <source>
        <dbReference type="ARBA" id="ARBA00004123"/>
    </source>
</evidence>
<feature type="zinc finger region" description="C3H1-type" evidence="12">
    <location>
        <begin position="173"/>
        <end position="196"/>
    </location>
</feature>
<dbReference type="InterPro" id="IPR000467">
    <property type="entry name" value="G_patch_dom"/>
</dbReference>
<keyword evidence="7 12" id="KW-0862">Zinc</keyword>
<evidence type="ECO:0000256" key="11">
    <source>
        <dbReference type="ARBA" id="ARBA00023242"/>
    </source>
</evidence>
<dbReference type="PANTHER" id="PTHR46297:SF1">
    <property type="entry name" value="ZINC FINGER CCCH-TYPE WITH G PATCH DOMAIN-CONTAINING PROTEIN"/>
    <property type="match status" value="1"/>
</dbReference>
<evidence type="ECO:0000256" key="9">
    <source>
        <dbReference type="ARBA" id="ARBA00023125"/>
    </source>
</evidence>
<feature type="region of interest" description="Disordered" evidence="14">
    <location>
        <begin position="525"/>
        <end position="544"/>
    </location>
</feature>
<evidence type="ECO:0000256" key="14">
    <source>
        <dbReference type="SAM" id="MobiDB-lite"/>
    </source>
</evidence>
<dbReference type="Proteomes" id="UP001154114">
    <property type="component" value="Chromosome 3"/>
</dbReference>
<feature type="domain" description="G-patch" evidence="16">
    <location>
        <begin position="348"/>
        <end position="382"/>
    </location>
</feature>
<name>A0A9P0FVI0_CHRIL</name>
<evidence type="ECO:0000256" key="10">
    <source>
        <dbReference type="ARBA" id="ARBA00023163"/>
    </source>
</evidence>
<feature type="domain" description="C3H1-type" evidence="15">
    <location>
        <begin position="173"/>
        <end position="196"/>
    </location>
</feature>
<keyword evidence="10" id="KW-0804">Transcription</keyword>
<sequence length="544" mass="62234">MEDLKLSLDQYEEQLIMVNRTLETVTDDAERESVVTLQSDLQQLIQLTKENLDAMSKDSQQVASEPSESKDELEDEYALFMKEMEKSGAYEAAEQDKAETTKDEQEEDSDIEDELSSLLGMKCAVYHTHKWGGQPGLYNAMVSAVIPRQDDDQFKDLQVRVLFTHPTHAEMLPCPFFLDGECKFSDEQCRYSHGALVRLSDLKEAIEPDFSCLKVGSRILMKLKPPDDEEIGIAKKSTEKYHLWHRGVIKSMDLEKQTCSVKLEQGVHAGEKRKQGSDEHIVKIEEICPLNAENEEDSDSDDSLSDTEYPESKIKCESSTEVDNHALLVERSLTNGNNSRMGEWERHTRGMGSKLMMAMGYVPGTGLGAASDGRVQPVEARVLPVGKSLDQCMAISEKNAAQDPLKVEQKLRRLQKREEERNKRAYEREKERERRNVFNFLNKTLGDKADQDNEPKTTLDVKQSSSKDLNIEQFKITEDKRRIERDIIKLNSSLIKYTPDSSGYRSINMQIMEKNKELGTLTQKEKQITKEQTHRKDKQKMTVF</sequence>
<feature type="compositionally biased region" description="Basic and acidic residues" evidence="14">
    <location>
        <begin position="525"/>
        <end position="534"/>
    </location>
</feature>
<evidence type="ECO:0000256" key="7">
    <source>
        <dbReference type="ARBA" id="ARBA00022833"/>
    </source>
</evidence>
<proteinExistence type="predicted"/>
<feature type="compositionally biased region" description="Basic and acidic residues" evidence="14">
    <location>
        <begin position="90"/>
        <end position="103"/>
    </location>
</feature>
<organism evidence="17 18">
    <name type="scientific">Chrysodeixis includens</name>
    <name type="common">Soybean looper</name>
    <name type="synonym">Pseudoplusia includens</name>
    <dbReference type="NCBI Taxonomy" id="689277"/>
    <lineage>
        <taxon>Eukaryota</taxon>
        <taxon>Metazoa</taxon>
        <taxon>Ecdysozoa</taxon>
        <taxon>Arthropoda</taxon>
        <taxon>Hexapoda</taxon>
        <taxon>Insecta</taxon>
        <taxon>Pterygota</taxon>
        <taxon>Neoptera</taxon>
        <taxon>Endopterygota</taxon>
        <taxon>Lepidoptera</taxon>
        <taxon>Glossata</taxon>
        <taxon>Ditrysia</taxon>
        <taxon>Noctuoidea</taxon>
        <taxon>Noctuidae</taxon>
        <taxon>Plusiinae</taxon>
        <taxon>Chrysodeixis</taxon>
    </lineage>
</organism>
<keyword evidence="6 12" id="KW-0863">Zinc-finger</keyword>
<dbReference type="GO" id="GO:0001227">
    <property type="term" value="F:DNA-binding transcription repressor activity, RNA polymerase II-specific"/>
    <property type="evidence" value="ECO:0007669"/>
    <property type="project" value="TreeGrafter"/>
</dbReference>
<dbReference type="EMBL" id="LR824006">
    <property type="protein sequence ID" value="CAH0600583.1"/>
    <property type="molecule type" value="Genomic_DNA"/>
</dbReference>
<dbReference type="SMART" id="SM00443">
    <property type="entry name" value="G_patch"/>
    <property type="match status" value="1"/>
</dbReference>
<dbReference type="CDD" id="cd20384">
    <property type="entry name" value="Tudor_ZGPAT"/>
    <property type="match status" value="1"/>
</dbReference>
<evidence type="ECO:0000256" key="6">
    <source>
        <dbReference type="ARBA" id="ARBA00022771"/>
    </source>
</evidence>
<evidence type="ECO:0000256" key="3">
    <source>
        <dbReference type="ARBA" id="ARBA00022414"/>
    </source>
</evidence>
<gene>
    <name evidence="17" type="ORF">CINC_LOCUS9487</name>
</gene>
<dbReference type="GO" id="GO:0008270">
    <property type="term" value="F:zinc ion binding"/>
    <property type="evidence" value="ECO:0007669"/>
    <property type="project" value="UniProtKB-KW"/>
</dbReference>
<evidence type="ECO:0000256" key="1">
    <source>
        <dbReference type="ARBA" id="ARBA00004062"/>
    </source>
</evidence>
<evidence type="ECO:0000256" key="5">
    <source>
        <dbReference type="ARBA" id="ARBA00022723"/>
    </source>
</evidence>
<keyword evidence="11" id="KW-0539">Nucleus</keyword>
<accession>A0A9P0FVI0</accession>
<feature type="coiled-coil region" evidence="13">
    <location>
        <begin position="1"/>
        <end position="28"/>
    </location>
</feature>